<feature type="coiled-coil region" evidence="1">
    <location>
        <begin position="218"/>
        <end position="271"/>
    </location>
</feature>
<dbReference type="AlphaFoldDB" id="R7UF25"/>
<dbReference type="InterPro" id="IPR019734">
    <property type="entry name" value="TPR_rpt"/>
</dbReference>
<dbReference type="SUPFAM" id="SSF48452">
    <property type="entry name" value="TPR-like"/>
    <property type="match status" value="2"/>
</dbReference>
<gene>
    <name evidence="3" type="ORF">CAPTEDRAFT_178513</name>
</gene>
<dbReference type="HOGENOM" id="CLU_030911_0_0_1"/>
<dbReference type="EnsemblMetazoa" id="CapteT178513">
    <property type="protein sequence ID" value="CapteP178513"/>
    <property type="gene ID" value="CapteG178513"/>
</dbReference>
<dbReference type="STRING" id="283909.R7UF25"/>
<dbReference type="GO" id="GO:0031594">
    <property type="term" value="C:neuromuscular junction"/>
    <property type="evidence" value="ECO:0007669"/>
    <property type="project" value="TreeGrafter"/>
</dbReference>
<keyword evidence="1" id="KW-0175">Coiled coil</keyword>
<dbReference type="Pfam" id="PF10579">
    <property type="entry name" value="Rapsyn_N"/>
    <property type="match status" value="1"/>
</dbReference>
<dbReference type="GO" id="GO:0043495">
    <property type="term" value="F:protein-membrane adaptor activity"/>
    <property type="evidence" value="ECO:0007669"/>
    <property type="project" value="InterPro"/>
</dbReference>
<dbReference type="InterPro" id="IPR052480">
    <property type="entry name" value="RAPsyn"/>
</dbReference>
<reference evidence="3 5" key="2">
    <citation type="journal article" date="2013" name="Nature">
        <title>Insights into bilaterian evolution from three spiralian genomes.</title>
        <authorList>
            <person name="Simakov O."/>
            <person name="Marletaz F."/>
            <person name="Cho S.J."/>
            <person name="Edsinger-Gonzales E."/>
            <person name="Havlak P."/>
            <person name="Hellsten U."/>
            <person name="Kuo D.H."/>
            <person name="Larsson T."/>
            <person name="Lv J."/>
            <person name="Arendt D."/>
            <person name="Savage R."/>
            <person name="Osoegawa K."/>
            <person name="de Jong P."/>
            <person name="Grimwood J."/>
            <person name="Chapman J.A."/>
            <person name="Shapiro H."/>
            <person name="Aerts A."/>
            <person name="Otillar R.P."/>
            <person name="Terry A.Y."/>
            <person name="Boore J.L."/>
            <person name="Grigoriev I.V."/>
            <person name="Lindberg D.R."/>
            <person name="Seaver E.C."/>
            <person name="Weisblat D.A."/>
            <person name="Putnam N.H."/>
            <person name="Rokhsar D.S."/>
        </authorList>
    </citation>
    <scope>NUCLEOTIDE SEQUENCE</scope>
    <source>
        <strain evidence="3 5">I ESC-2004</strain>
    </source>
</reference>
<evidence type="ECO:0000313" key="4">
    <source>
        <dbReference type="EnsemblMetazoa" id="CapteP178513"/>
    </source>
</evidence>
<dbReference type="PANTHER" id="PTHR46574:SF1">
    <property type="entry name" value="43 KDA RECEPTOR-ASSOCIATED PROTEIN OF THE SYNAPSE"/>
    <property type="match status" value="1"/>
</dbReference>
<protein>
    <recommendedName>
        <fullName evidence="2">Rapsyn myristoylation/linker region N-terminal domain-containing protein</fullName>
    </recommendedName>
</protein>
<dbReference type="Gene3D" id="1.25.40.10">
    <property type="entry name" value="Tetratricopeptide repeat domain"/>
    <property type="match status" value="2"/>
</dbReference>
<sequence>MGQRLVRREVDEGLRLYQQQHHEGAIRKWKRALHKMKHRNDRFVTLGYLALAHGECGKHRDMLAYGIMQIDLANEADNTNMRAEAYLCLARSNEKLCDYHKAVSYSRHCLQNQPRDARIHGYVYMCQASAYFCFGSFTKSLANLEQAMVISKESSDPGLELQVFSAMGRIFSLLKDYEKGLGFQLKAAELSKSFVLCDISTKYQRLAFYNMAVPLVELERYEEALACCEDSLRMATSEGDLPMQAKCLCCLGDIERENRQFQQALESYDSALEIMSEIGDRAGQADTLLGKAKTILRIDKPTKALEFAEKALEIVNGIGHKILMLKCRIALEEIFCCLDDHMVAKQHYRASQALKEELDLFCCLCDAPIGEKADSLEPLTCFHIAHTTCMGQTENNYILPEAMSDAVERCRRCAKSTSSNGGHS</sequence>
<proteinExistence type="predicted"/>
<evidence type="ECO:0000259" key="2">
    <source>
        <dbReference type="Pfam" id="PF10579"/>
    </source>
</evidence>
<dbReference type="GO" id="GO:0005886">
    <property type="term" value="C:plasma membrane"/>
    <property type="evidence" value="ECO:0007669"/>
    <property type="project" value="TreeGrafter"/>
</dbReference>
<dbReference type="GO" id="GO:1900075">
    <property type="term" value="P:positive regulation of neuromuscular synaptic transmission"/>
    <property type="evidence" value="ECO:0007669"/>
    <property type="project" value="TreeGrafter"/>
</dbReference>
<reference evidence="5" key="1">
    <citation type="submission" date="2012-12" db="EMBL/GenBank/DDBJ databases">
        <authorList>
            <person name="Hellsten U."/>
            <person name="Grimwood J."/>
            <person name="Chapman J.A."/>
            <person name="Shapiro H."/>
            <person name="Aerts A."/>
            <person name="Otillar R.P."/>
            <person name="Terry A.Y."/>
            <person name="Boore J.L."/>
            <person name="Simakov O."/>
            <person name="Marletaz F."/>
            <person name="Cho S.-J."/>
            <person name="Edsinger-Gonzales E."/>
            <person name="Havlak P."/>
            <person name="Kuo D.-H."/>
            <person name="Larsson T."/>
            <person name="Lv J."/>
            <person name="Arendt D."/>
            <person name="Savage R."/>
            <person name="Osoegawa K."/>
            <person name="de Jong P."/>
            <person name="Lindberg D.R."/>
            <person name="Seaver E.C."/>
            <person name="Weisblat D.A."/>
            <person name="Putnam N.H."/>
            <person name="Grigoriev I.V."/>
            <person name="Rokhsar D.S."/>
        </authorList>
    </citation>
    <scope>NUCLEOTIDE SEQUENCE</scope>
    <source>
        <strain evidence="5">I ESC-2004</strain>
    </source>
</reference>
<dbReference type="InterPro" id="IPR011990">
    <property type="entry name" value="TPR-like_helical_dom_sf"/>
</dbReference>
<dbReference type="EMBL" id="AMQN01001390">
    <property type="status" value="NOT_ANNOTATED_CDS"/>
    <property type="molecule type" value="Genomic_DNA"/>
</dbReference>
<dbReference type="PANTHER" id="PTHR46574">
    <property type="entry name" value="43 KDA RECEPTOR-ASSOCIATED PROTEIN OF THE SYNAPSE"/>
    <property type="match status" value="1"/>
</dbReference>
<dbReference type="SMART" id="SM00028">
    <property type="entry name" value="TPR"/>
    <property type="match status" value="6"/>
</dbReference>
<dbReference type="Pfam" id="PF13424">
    <property type="entry name" value="TPR_12"/>
    <property type="match status" value="1"/>
</dbReference>
<dbReference type="EMBL" id="KB302197">
    <property type="protein sequence ID" value="ELU04574.1"/>
    <property type="molecule type" value="Genomic_DNA"/>
</dbReference>
<dbReference type="GO" id="GO:0007271">
    <property type="term" value="P:synaptic transmission, cholinergic"/>
    <property type="evidence" value="ECO:0007669"/>
    <property type="project" value="TreeGrafter"/>
</dbReference>
<reference evidence="4" key="3">
    <citation type="submission" date="2015-06" db="UniProtKB">
        <authorList>
            <consortium name="EnsemblMetazoa"/>
        </authorList>
    </citation>
    <scope>IDENTIFICATION</scope>
</reference>
<dbReference type="FunCoup" id="R7UF25">
    <property type="interactions" value="46"/>
</dbReference>
<evidence type="ECO:0000313" key="5">
    <source>
        <dbReference type="Proteomes" id="UP000014760"/>
    </source>
</evidence>
<name>R7UF25_CAPTE</name>
<dbReference type="GO" id="GO:0033130">
    <property type="term" value="F:acetylcholine receptor binding"/>
    <property type="evidence" value="ECO:0007669"/>
    <property type="project" value="InterPro"/>
</dbReference>
<organism evidence="3">
    <name type="scientific">Capitella teleta</name>
    <name type="common">Polychaete worm</name>
    <dbReference type="NCBI Taxonomy" id="283909"/>
    <lineage>
        <taxon>Eukaryota</taxon>
        <taxon>Metazoa</taxon>
        <taxon>Spiralia</taxon>
        <taxon>Lophotrochozoa</taxon>
        <taxon>Annelida</taxon>
        <taxon>Polychaeta</taxon>
        <taxon>Sedentaria</taxon>
        <taxon>Scolecida</taxon>
        <taxon>Capitellidae</taxon>
        <taxon>Capitella</taxon>
    </lineage>
</organism>
<keyword evidence="5" id="KW-1185">Reference proteome</keyword>
<evidence type="ECO:0000256" key="1">
    <source>
        <dbReference type="SAM" id="Coils"/>
    </source>
</evidence>
<dbReference type="OMA" id="ALRCSHI"/>
<dbReference type="OrthoDB" id="10040854at2759"/>
<dbReference type="Proteomes" id="UP000014760">
    <property type="component" value="Unassembled WGS sequence"/>
</dbReference>
<accession>R7UF25</accession>
<dbReference type="InterPro" id="IPR019568">
    <property type="entry name" value="Rapsyn_myristoylation/link_N"/>
</dbReference>
<evidence type="ECO:0000313" key="3">
    <source>
        <dbReference type="EMBL" id="ELU04574.1"/>
    </source>
</evidence>
<feature type="domain" description="Rapsyn myristoylation/linker region N-terminal" evidence="2">
    <location>
        <begin position="1"/>
        <end position="79"/>
    </location>
</feature>